<dbReference type="Proteomes" id="UP000319094">
    <property type="component" value="Unassembled WGS sequence"/>
</dbReference>
<dbReference type="GO" id="GO:0015627">
    <property type="term" value="C:type II protein secretion system complex"/>
    <property type="evidence" value="ECO:0007669"/>
    <property type="project" value="TreeGrafter"/>
</dbReference>
<keyword evidence="2" id="KW-1133">Transmembrane helix</keyword>
<dbReference type="PANTHER" id="PTHR21180">
    <property type="entry name" value="ENDONUCLEASE/EXONUCLEASE/PHOSPHATASE FAMILY DOMAIN-CONTAINING PROTEIN 1"/>
    <property type="match status" value="1"/>
</dbReference>
<protein>
    <submittedName>
        <fullName evidence="4">Competence protein ComEA</fullName>
    </submittedName>
</protein>
<dbReference type="SUPFAM" id="SSF47781">
    <property type="entry name" value="RuvA domain 2-like"/>
    <property type="match status" value="1"/>
</dbReference>
<keyword evidence="2" id="KW-0472">Membrane</keyword>
<accession>A0A542Y3W9</accession>
<dbReference type="GO" id="GO:0003677">
    <property type="term" value="F:DNA binding"/>
    <property type="evidence" value="ECO:0007669"/>
    <property type="project" value="InterPro"/>
</dbReference>
<dbReference type="Pfam" id="PF10531">
    <property type="entry name" value="SLBB"/>
    <property type="match status" value="1"/>
</dbReference>
<dbReference type="AlphaFoldDB" id="A0A542Y3W9"/>
<evidence type="ECO:0000259" key="3">
    <source>
        <dbReference type="SMART" id="SM00278"/>
    </source>
</evidence>
<dbReference type="OrthoDB" id="9758724at2"/>
<dbReference type="InterPro" id="IPR003583">
    <property type="entry name" value="Hlx-hairpin-Hlx_DNA-bd_motif"/>
</dbReference>
<feature type="domain" description="Helix-hairpin-helix DNA-binding motif class 1" evidence="3">
    <location>
        <begin position="267"/>
        <end position="286"/>
    </location>
</feature>
<dbReference type="RefSeq" id="WP_141886170.1">
    <property type="nucleotide sequence ID" value="NZ_BAAAUY010000009.1"/>
</dbReference>
<dbReference type="InterPro" id="IPR010994">
    <property type="entry name" value="RuvA_2-like"/>
</dbReference>
<dbReference type="GO" id="GO:0015628">
    <property type="term" value="P:protein secretion by the type II secretion system"/>
    <property type="evidence" value="ECO:0007669"/>
    <property type="project" value="TreeGrafter"/>
</dbReference>
<dbReference type="Pfam" id="PF12836">
    <property type="entry name" value="HHH_3"/>
    <property type="match status" value="1"/>
</dbReference>
<gene>
    <name evidence="4" type="ORF">FB468_0771</name>
</gene>
<feature type="region of interest" description="Disordered" evidence="1">
    <location>
        <begin position="1"/>
        <end position="79"/>
    </location>
</feature>
<organism evidence="4 5">
    <name type="scientific">Leucobacter komagatae</name>
    <dbReference type="NCBI Taxonomy" id="55969"/>
    <lineage>
        <taxon>Bacteria</taxon>
        <taxon>Bacillati</taxon>
        <taxon>Actinomycetota</taxon>
        <taxon>Actinomycetes</taxon>
        <taxon>Micrococcales</taxon>
        <taxon>Microbacteriaceae</taxon>
        <taxon>Leucobacter</taxon>
    </lineage>
</organism>
<dbReference type="NCBIfam" id="TIGR00426">
    <property type="entry name" value="competence protein ComEA helix-hairpin-helix repeat region"/>
    <property type="match status" value="1"/>
</dbReference>
<dbReference type="InterPro" id="IPR051675">
    <property type="entry name" value="Endo/Exo/Phosphatase_dom_1"/>
</dbReference>
<dbReference type="InterPro" id="IPR019554">
    <property type="entry name" value="Soluble_ligand-bd"/>
</dbReference>
<feature type="compositionally biased region" description="Gly residues" evidence="1">
    <location>
        <begin position="247"/>
        <end position="259"/>
    </location>
</feature>
<dbReference type="GO" id="GO:0006281">
    <property type="term" value="P:DNA repair"/>
    <property type="evidence" value="ECO:0007669"/>
    <property type="project" value="InterPro"/>
</dbReference>
<feature type="compositionally biased region" description="Basic residues" evidence="1">
    <location>
        <begin position="1"/>
        <end position="13"/>
    </location>
</feature>
<dbReference type="EMBL" id="VFON01000001">
    <property type="protein sequence ID" value="TQL42763.1"/>
    <property type="molecule type" value="Genomic_DNA"/>
</dbReference>
<feature type="domain" description="Helix-hairpin-helix DNA-binding motif class 1" evidence="3">
    <location>
        <begin position="297"/>
        <end position="316"/>
    </location>
</feature>
<evidence type="ECO:0000313" key="4">
    <source>
        <dbReference type="EMBL" id="TQL42763.1"/>
    </source>
</evidence>
<feature type="transmembrane region" description="Helical" evidence="2">
    <location>
        <begin position="99"/>
        <end position="120"/>
    </location>
</feature>
<evidence type="ECO:0000256" key="1">
    <source>
        <dbReference type="SAM" id="MobiDB-lite"/>
    </source>
</evidence>
<dbReference type="Gene3D" id="3.10.560.10">
    <property type="entry name" value="Outer membrane lipoprotein wza domain like"/>
    <property type="match status" value="1"/>
</dbReference>
<reference evidence="4 5" key="1">
    <citation type="submission" date="2019-06" db="EMBL/GenBank/DDBJ databases">
        <title>Sequencing the genomes of 1000 actinobacteria strains.</title>
        <authorList>
            <person name="Klenk H.-P."/>
        </authorList>
    </citation>
    <scope>NUCLEOTIDE SEQUENCE [LARGE SCALE GENOMIC DNA]</scope>
    <source>
        <strain evidence="4 5">DSM 8803</strain>
    </source>
</reference>
<proteinExistence type="predicted"/>
<feature type="region of interest" description="Disordered" evidence="1">
    <location>
        <begin position="123"/>
        <end position="160"/>
    </location>
</feature>
<sequence>MTKHHLERGRRASHYSVYETAPKSGPGSVHGPDPLPVLDPLPALDPLRDGETNRAASASPGRWERKPGRGRLTDDDPLSWQPELTAWERIRAQLSVPKAAAVVVFAIALIVTAVVMLRALGDPVTSEDSAGSPSQSAPKLETASAGAQSGRDAAGAWPEDPARGAAETKIFVHVVGEVERPGVVELQAGDRVLDAITAAGGATPRAELSAVNLARAVTDGEQIVVLDAEAAAQLPTESAQGNASVPSGGGPGGSAGGGINVNSASVDQLTELPGIGPALGQRIVDWREANGPFTSVEQLTEVSGIGAKTLERFRDRVIL</sequence>
<feature type="region of interest" description="Disordered" evidence="1">
    <location>
        <begin position="237"/>
        <end position="262"/>
    </location>
</feature>
<feature type="compositionally biased region" description="Polar residues" evidence="1">
    <location>
        <begin position="126"/>
        <end position="137"/>
    </location>
</feature>
<name>A0A542Y3W9_9MICO</name>
<dbReference type="InterPro" id="IPR004509">
    <property type="entry name" value="Competence_ComEA_HhH"/>
</dbReference>
<comment type="caution">
    <text evidence="4">The sequence shown here is derived from an EMBL/GenBank/DDBJ whole genome shotgun (WGS) entry which is preliminary data.</text>
</comment>
<keyword evidence="5" id="KW-1185">Reference proteome</keyword>
<evidence type="ECO:0000313" key="5">
    <source>
        <dbReference type="Proteomes" id="UP000319094"/>
    </source>
</evidence>
<dbReference type="PANTHER" id="PTHR21180:SF32">
    <property type="entry name" value="ENDONUCLEASE_EXONUCLEASE_PHOSPHATASE FAMILY DOMAIN-CONTAINING PROTEIN 1"/>
    <property type="match status" value="1"/>
</dbReference>
<dbReference type="Gene3D" id="1.10.150.280">
    <property type="entry name" value="AF1531-like domain"/>
    <property type="match status" value="1"/>
</dbReference>
<dbReference type="SMART" id="SM00278">
    <property type="entry name" value="HhH1"/>
    <property type="match status" value="2"/>
</dbReference>
<feature type="compositionally biased region" description="Basic and acidic residues" evidence="1">
    <location>
        <begin position="62"/>
        <end position="74"/>
    </location>
</feature>
<keyword evidence="2" id="KW-0812">Transmembrane</keyword>
<evidence type="ECO:0000256" key="2">
    <source>
        <dbReference type="SAM" id="Phobius"/>
    </source>
</evidence>